<evidence type="ECO:0008006" key="4">
    <source>
        <dbReference type="Google" id="ProtNLM"/>
    </source>
</evidence>
<evidence type="ECO:0000256" key="1">
    <source>
        <dbReference type="SAM" id="MobiDB-lite"/>
    </source>
</evidence>
<dbReference type="AlphaFoldDB" id="A0A150GGY5"/>
<feature type="compositionally biased region" description="Pro residues" evidence="1">
    <location>
        <begin position="190"/>
        <end position="200"/>
    </location>
</feature>
<evidence type="ECO:0000313" key="3">
    <source>
        <dbReference type="Proteomes" id="UP000075714"/>
    </source>
</evidence>
<proteinExistence type="predicted"/>
<dbReference type="SUPFAM" id="SSF55729">
    <property type="entry name" value="Acyl-CoA N-acyltransferases (Nat)"/>
    <property type="match status" value="1"/>
</dbReference>
<dbReference type="EMBL" id="LSYV01000024">
    <property type="protein sequence ID" value="KXZ49096.1"/>
    <property type="molecule type" value="Genomic_DNA"/>
</dbReference>
<accession>A0A150GGY5</accession>
<evidence type="ECO:0000313" key="2">
    <source>
        <dbReference type="EMBL" id="KXZ49096.1"/>
    </source>
</evidence>
<keyword evidence="3" id="KW-1185">Reference proteome</keyword>
<sequence length="503" mass="53031">MVATVAATPSSPRTPKHIIRTFNYKADFEDLKDICANVYGGTDYMPRIMHRVAHDPGHLVLAAAVSEHCQHADQDRGLEQLGQDQAGPIDAIICGERRGGALFLYGLRVRESTRGLGLGHLLMEAICRSSPEVDAAPPALLLAPDQPETGPSLAAIAAPPAAATATASTGAPPPTAPTSSRGPAVAVAPPGMPQPAPRPSPPLLLSHVVTCTTSYNPAAQRIIGRQLRGPLCEVECWPAGAREAYEEEWGWSWGRCLPEGAPNMLDWIPGVRKVLEADAEAQALLPHWRRAASEEDLRGAVGSLLYDARSSGSDGAGAGLGLAAQVLQPLLWLPMPYDVWPLDSPFVRRELAAGNVWLCTVPALATQPAVGPGPGRATKEAGGGPPTVGEPNGNDQASGGRDGSEVVAVMLLTYFDTLGRVCAGILARDNAAVHAAVAHAGSLQPYFFASILRNPARAVPPQPGGEKKRGTAPDPSFPALYNATDGYRDFWVYGRSFDEQLQN</sequence>
<name>A0A150GGY5_GONPE</name>
<dbReference type="Proteomes" id="UP000075714">
    <property type="component" value="Unassembled WGS sequence"/>
</dbReference>
<protein>
    <recommendedName>
        <fullName evidence="4">N-acetyltransferase domain-containing protein</fullName>
    </recommendedName>
</protein>
<dbReference type="OrthoDB" id="540593at2759"/>
<feature type="region of interest" description="Disordered" evidence="1">
    <location>
        <begin position="158"/>
        <end position="200"/>
    </location>
</feature>
<feature type="region of interest" description="Disordered" evidence="1">
    <location>
        <begin position="458"/>
        <end position="477"/>
    </location>
</feature>
<reference evidence="3" key="1">
    <citation type="journal article" date="2016" name="Nat. Commun.">
        <title>The Gonium pectorale genome demonstrates co-option of cell cycle regulation during the evolution of multicellularity.</title>
        <authorList>
            <person name="Hanschen E.R."/>
            <person name="Marriage T.N."/>
            <person name="Ferris P.J."/>
            <person name="Hamaji T."/>
            <person name="Toyoda A."/>
            <person name="Fujiyama A."/>
            <person name="Neme R."/>
            <person name="Noguchi H."/>
            <person name="Minakuchi Y."/>
            <person name="Suzuki M."/>
            <person name="Kawai-Toyooka H."/>
            <person name="Smith D.R."/>
            <person name="Sparks H."/>
            <person name="Anderson J."/>
            <person name="Bakaric R."/>
            <person name="Luria V."/>
            <person name="Karger A."/>
            <person name="Kirschner M.W."/>
            <person name="Durand P.M."/>
            <person name="Michod R.E."/>
            <person name="Nozaki H."/>
            <person name="Olson B.J."/>
        </authorList>
    </citation>
    <scope>NUCLEOTIDE SEQUENCE [LARGE SCALE GENOMIC DNA]</scope>
    <source>
        <strain evidence="3">NIES-2863</strain>
    </source>
</reference>
<organism evidence="2 3">
    <name type="scientific">Gonium pectorale</name>
    <name type="common">Green alga</name>
    <dbReference type="NCBI Taxonomy" id="33097"/>
    <lineage>
        <taxon>Eukaryota</taxon>
        <taxon>Viridiplantae</taxon>
        <taxon>Chlorophyta</taxon>
        <taxon>core chlorophytes</taxon>
        <taxon>Chlorophyceae</taxon>
        <taxon>CS clade</taxon>
        <taxon>Chlamydomonadales</taxon>
        <taxon>Volvocaceae</taxon>
        <taxon>Gonium</taxon>
    </lineage>
</organism>
<comment type="caution">
    <text evidence="2">The sequence shown here is derived from an EMBL/GenBank/DDBJ whole genome shotgun (WGS) entry which is preliminary data.</text>
</comment>
<feature type="compositionally biased region" description="Low complexity" evidence="1">
    <location>
        <begin position="177"/>
        <end position="189"/>
    </location>
</feature>
<dbReference type="InterPro" id="IPR016181">
    <property type="entry name" value="Acyl_CoA_acyltransferase"/>
</dbReference>
<feature type="compositionally biased region" description="Low complexity" evidence="1">
    <location>
        <begin position="158"/>
        <end position="170"/>
    </location>
</feature>
<gene>
    <name evidence="2" type="ORF">GPECTOR_23g28</name>
</gene>
<feature type="region of interest" description="Disordered" evidence="1">
    <location>
        <begin position="368"/>
        <end position="401"/>
    </location>
</feature>